<evidence type="ECO:0000256" key="1">
    <source>
        <dbReference type="SAM" id="Phobius"/>
    </source>
</evidence>
<keyword evidence="3" id="KW-1185">Reference proteome</keyword>
<protein>
    <submittedName>
        <fullName evidence="2">Uncharacterized protein</fullName>
    </submittedName>
</protein>
<dbReference type="PANTHER" id="PTHR13301">
    <property type="entry name" value="X-BOX TRANSCRIPTION FACTOR-RELATED"/>
    <property type="match status" value="1"/>
</dbReference>
<proteinExistence type="predicted"/>
<evidence type="ECO:0000313" key="3">
    <source>
        <dbReference type="Proteomes" id="UP000215914"/>
    </source>
</evidence>
<dbReference type="AlphaFoldDB" id="A0A9K3DRX9"/>
<feature type="transmembrane region" description="Helical" evidence="1">
    <location>
        <begin position="55"/>
        <end position="76"/>
    </location>
</feature>
<organism evidence="2 3">
    <name type="scientific">Helianthus annuus</name>
    <name type="common">Common sunflower</name>
    <dbReference type="NCBI Taxonomy" id="4232"/>
    <lineage>
        <taxon>Eukaryota</taxon>
        <taxon>Viridiplantae</taxon>
        <taxon>Streptophyta</taxon>
        <taxon>Embryophyta</taxon>
        <taxon>Tracheophyta</taxon>
        <taxon>Spermatophyta</taxon>
        <taxon>Magnoliopsida</taxon>
        <taxon>eudicotyledons</taxon>
        <taxon>Gunneridae</taxon>
        <taxon>Pentapetalae</taxon>
        <taxon>asterids</taxon>
        <taxon>campanulids</taxon>
        <taxon>Asterales</taxon>
        <taxon>Asteraceae</taxon>
        <taxon>Asteroideae</taxon>
        <taxon>Heliantheae alliance</taxon>
        <taxon>Heliantheae</taxon>
        <taxon>Helianthus</taxon>
    </lineage>
</organism>
<evidence type="ECO:0000313" key="2">
    <source>
        <dbReference type="EMBL" id="KAF5760441.1"/>
    </source>
</evidence>
<gene>
    <name evidence="2" type="ORF">HanXRQr2_Chr16g0753521</name>
</gene>
<keyword evidence="1" id="KW-1133">Transmembrane helix</keyword>
<keyword evidence="1" id="KW-0812">Transmembrane</keyword>
<reference evidence="2" key="1">
    <citation type="journal article" date="2017" name="Nature">
        <title>The sunflower genome provides insights into oil metabolism, flowering and Asterid evolution.</title>
        <authorList>
            <person name="Badouin H."/>
            <person name="Gouzy J."/>
            <person name="Grassa C.J."/>
            <person name="Murat F."/>
            <person name="Staton S.E."/>
            <person name="Cottret L."/>
            <person name="Lelandais-Briere C."/>
            <person name="Owens G.L."/>
            <person name="Carrere S."/>
            <person name="Mayjonade B."/>
            <person name="Legrand L."/>
            <person name="Gill N."/>
            <person name="Kane N.C."/>
            <person name="Bowers J.E."/>
            <person name="Hubner S."/>
            <person name="Bellec A."/>
            <person name="Berard A."/>
            <person name="Berges H."/>
            <person name="Blanchet N."/>
            <person name="Boniface M.C."/>
            <person name="Brunel D."/>
            <person name="Catrice O."/>
            <person name="Chaidir N."/>
            <person name="Claudel C."/>
            <person name="Donnadieu C."/>
            <person name="Faraut T."/>
            <person name="Fievet G."/>
            <person name="Helmstetter N."/>
            <person name="King M."/>
            <person name="Knapp S.J."/>
            <person name="Lai Z."/>
            <person name="Le Paslier M.C."/>
            <person name="Lippi Y."/>
            <person name="Lorenzon L."/>
            <person name="Mandel J.R."/>
            <person name="Marage G."/>
            <person name="Marchand G."/>
            <person name="Marquand E."/>
            <person name="Bret-Mestries E."/>
            <person name="Morien E."/>
            <person name="Nambeesan S."/>
            <person name="Nguyen T."/>
            <person name="Pegot-Espagnet P."/>
            <person name="Pouilly N."/>
            <person name="Raftis F."/>
            <person name="Sallet E."/>
            <person name="Schiex T."/>
            <person name="Thomas J."/>
            <person name="Vandecasteele C."/>
            <person name="Vares D."/>
            <person name="Vear F."/>
            <person name="Vautrin S."/>
            <person name="Crespi M."/>
            <person name="Mangin B."/>
            <person name="Burke J.M."/>
            <person name="Salse J."/>
            <person name="Munos S."/>
            <person name="Vincourt P."/>
            <person name="Rieseberg L.H."/>
            <person name="Langlade N.B."/>
        </authorList>
    </citation>
    <scope>NUCLEOTIDE SEQUENCE</scope>
    <source>
        <tissue evidence="2">Leaves</tissue>
    </source>
</reference>
<comment type="caution">
    <text evidence="2">The sequence shown here is derived from an EMBL/GenBank/DDBJ whole genome shotgun (WGS) entry which is preliminary data.</text>
</comment>
<dbReference type="Gramene" id="mRNA:HanXRQr2_Chr16g0753521">
    <property type="protein sequence ID" value="CDS:HanXRQr2_Chr16g0753521.1"/>
    <property type="gene ID" value="HanXRQr2_Chr16g0753521"/>
</dbReference>
<name>A0A9K3DRX9_HELAN</name>
<dbReference type="Proteomes" id="UP000215914">
    <property type="component" value="Unassembled WGS sequence"/>
</dbReference>
<feature type="transmembrane region" description="Helical" evidence="1">
    <location>
        <begin position="88"/>
        <end position="106"/>
    </location>
</feature>
<reference evidence="2" key="2">
    <citation type="submission" date="2020-06" db="EMBL/GenBank/DDBJ databases">
        <title>Helianthus annuus Genome sequencing and assembly Release 2.</title>
        <authorList>
            <person name="Gouzy J."/>
            <person name="Langlade N."/>
            <person name="Munos S."/>
        </authorList>
    </citation>
    <scope>NUCLEOTIDE SEQUENCE</scope>
    <source>
        <tissue evidence="2">Leaves</tissue>
    </source>
</reference>
<keyword evidence="1" id="KW-0472">Membrane</keyword>
<dbReference type="EMBL" id="MNCJ02000331">
    <property type="protein sequence ID" value="KAF5760441.1"/>
    <property type="molecule type" value="Genomic_DNA"/>
</dbReference>
<sequence>MWLLKRTTSYLLAFLDTLLRKFGFSELGFTVTPKVVDENVLRRYKKHVMEFGSDLGMYIGLAFIAMLNLFGLFWSLKTMVMDSGTRALDHLALQIGVCIIVVWIHLPVYEGLFVRKDDGKMPDFSHLQLGYLGFDSLC</sequence>
<accession>A0A9K3DRX9</accession>